<comment type="cofactor">
    <cofactor evidence="1">
        <name>Zn(2+)</name>
        <dbReference type="ChEBI" id="CHEBI:29105"/>
    </cofactor>
</comment>
<dbReference type="GO" id="GO:0003874">
    <property type="term" value="F:6-pyruvoyltetrahydropterin synthase activity"/>
    <property type="evidence" value="ECO:0007669"/>
    <property type="project" value="UniProtKB-EC"/>
</dbReference>
<keyword evidence="8" id="KW-0456">Lyase</keyword>
<comment type="pathway">
    <text evidence="2">Cofactor biosynthesis; tetrahydrobiopterin biosynthesis; tetrahydrobiopterin from 7,8-dihydroneopterin triphosphate: step 1/3.</text>
</comment>
<evidence type="ECO:0000256" key="2">
    <source>
        <dbReference type="ARBA" id="ARBA00005126"/>
    </source>
</evidence>
<sequence>MTSPAAPSSPPKCAFEVQVAKEDFKFHAAHFVAFDGFREPLHGHNYRVGVRLLGNRKIGPDGYLIDFGDVKRVTKEVCKKLNNHFLCPMNSNVLNISISTRVSNNSTTAASEQSPPQQMTLTCQDGSIFSFPLQDVAQLPIVHASSEELAIYIWSQLLQHLTPSYLSVERGIHTLEITVTEAPGQEAKFSWPVPADEESARLDVASFVSQAAKPPAPCLVAPQVCCPDCIKVKAGTPQEIAQQAMLERLTKAMNQAGVQWNNGPLTCQDVEQFLNTE</sequence>
<gene>
    <name evidence="9" type="ORF">APAL1065_LOCUS16663</name>
</gene>
<dbReference type="SUPFAM" id="SSF55620">
    <property type="entry name" value="Tetrahydrobiopterin biosynthesis enzymes-like"/>
    <property type="match status" value="1"/>
</dbReference>
<reference evidence="9" key="1">
    <citation type="submission" date="2021-01" db="EMBL/GenBank/DDBJ databases">
        <authorList>
            <person name="Corre E."/>
            <person name="Pelletier E."/>
            <person name="Niang G."/>
            <person name="Scheremetjew M."/>
            <person name="Finn R."/>
            <person name="Kale V."/>
            <person name="Holt S."/>
            <person name="Cochrane G."/>
            <person name="Meng A."/>
            <person name="Brown T."/>
            <person name="Cohen L."/>
        </authorList>
    </citation>
    <scope>NUCLEOTIDE SEQUENCE</scope>
    <source>
        <strain evidence="9">CCMP125</strain>
    </source>
</reference>
<evidence type="ECO:0000256" key="7">
    <source>
        <dbReference type="ARBA" id="ARBA00023007"/>
    </source>
</evidence>
<dbReference type="Gene3D" id="3.30.479.10">
    <property type="entry name" value="6-pyruvoyl tetrahydropterin synthase/QueD"/>
    <property type="match status" value="1"/>
</dbReference>
<name>A0A7S2YGV4_9STRA</name>
<evidence type="ECO:0000256" key="1">
    <source>
        <dbReference type="ARBA" id="ARBA00001947"/>
    </source>
</evidence>
<proteinExistence type="inferred from homology"/>
<evidence type="ECO:0000256" key="4">
    <source>
        <dbReference type="ARBA" id="ARBA00013100"/>
    </source>
</evidence>
<comment type="similarity">
    <text evidence="3">Belongs to the PTPS family.</text>
</comment>
<evidence type="ECO:0000256" key="3">
    <source>
        <dbReference type="ARBA" id="ARBA00009164"/>
    </source>
</evidence>
<organism evidence="9">
    <name type="scientific">Entomoneis paludosa</name>
    <dbReference type="NCBI Taxonomy" id="265537"/>
    <lineage>
        <taxon>Eukaryota</taxon>
        <taxon>Sar</taxon>
        <taxon>Stramenopiles</taxon>
        <taxon>Ochrophyta</taxon>
        <taxon>Bacillariophyta</taxon>
        <taxon>Bacillariophyceae</taxon>
        <taxon>Bacillariophycidae</taxon>
        <taxon>Entomoneidaceae</taxon>
        <taxon>Entomoneis</taxon>
    </lineage>
</organism>
<dbReference type="PANTHER" id="PTHR12589">
    <property type="entry name" value="PYRUVOYL TETRAHYDROBIOPTERIN SYNTHASE"/>
    <property type="match status" value="1"/>
</dbReference>
<evidence type="ECO:0000256" key="8">
    <source>
        <dbReference type="ARBA" id="ARBA00023239"/>
    </source>
</evidence>
<dbReference type="GO" id="GO:0046872">
    <property type="term" value="F:metal ion binding"/>
    <property type="evidence" value="ECO:0007669"/>
    <property type="project" value="UniProtKB-KW"/>
</dbReference>
<dbReference type="UniPathway" id="UPA00849">
    <property type="reaction ID" value="UER00819"/>
</dbReference>
<keyword evidence="6" id="KW-0862">Zinc</keyword>
<dbReference type="AlphaFoldDB" id="A0A7S2YGV4"/>
<keyword evidence="7" id="KW-0783">Tetrahydrobiopterin biosynthesis</keyword>
<accession>A0A7S2YGV4</accession>
<dbReference type="Pfam" id="PF01242">
    <property type="entry name" value="PTPS"/>
    <property type="match status" value="1"/>
</dbReference>
<dbReference type="GO" id="GO:0006729">
    <property type="term" value="P:tetrahydrobiopterin biosynthetic process"/>
    <property type="evidence" value="ECO:0007669"/>
    <property type="project" value="UniProtKB-UniPathway"/>
</dbReference>
<keyword evidence="5" id="KW-0479">Metal-binding</keyword>
<dbReference type="EC" id="4.2.3.12" evidence="4"/>
<protein>
    <recommendedName>
        <fullName evidence="4">6-pyruvoyltetrahydropterin synthase</fullName>
        <ecNumber evidence="4">4.2.3.12</ecNumber>
    </recommendedName>
</protein>
<evidence type="ECO:0000313" key="9">
    <source>
        <dbReference type="EMBL" id="CAD9976289.1"/>
    </source>
</evidence>
<dbReference type="EMBL" id="HBHT01024836">
    <property type="protein sequence ID" value="CAD9976289.1"/>
    <property type="molecule type" value="Transcribed_RNA"/>
</dbReference>
<evidence type="ECO:0000256" key="5">
    <source>
        <dbReference type="ARBA" id="ARBA00022723"/>
    </source>
</evidence>
<evidence type="ECO:0000256" key="6">
    <source>
        <dbReference type="ARBA" id="ARBA00022833"/>
    </source>
</evidence>
<dbReference type="InterPro" id="IPR007115">
    <property type="entry name" value="6-PTP_synth/QueD"/>
</dbReference>
<dbReference type="InterPro" id="IPR038418">
    <property type="entry name" value="6-PTP_synth/QueD_sf"/>
</dbReference>
<dbReference type="PANTHER" id="PTHR12589:SF7">
    <property type="entry name" value="6-PYRUVOYL TETRAHYDROBIOPTERIN SYNTHASE"/>
    <property type="match status" value="1"/>
</dbReference>